<proteinExistence type="inferred from homology"/>
<feature type="transmembrane region" description="Helical" evidence="8">
    <location>
        <begin position="69"/>
        <end position="88"/>
    </location>
</feature>
<dbReference type="EMBL" id="BSNT01000004">
    <property type="protein sequence ID" value="GLQ58217.1"/>
    <property type="molecule type" value="Genomic_DNA"/>
</dbReference>
<comment type="similarity">
    <text evidence="2 8">Belongs to the 4-toluene sulfonate uptake permease (TSUP) (TC 2.A.102) family.</text>
</comment>
<evidence type="ECO:0000256" key="8">
    <source>
        <dbReference type="RuleBase" id="RU363041"/>
    </source>
</evidence>
<evidence type="ECO:0000256" key="4">
    <source>
        <dbReference type="ARBA" id="ARBA00022475"/>
    </source>
</evidence>
<feature type="transmembrane region" description="Helical" evidence="8">
    <location>
        <begin position="222"/>
        <end position="243"/>
    </location>
</feature>
<keyword evidence="3" id="KW-0813">Transport</keyword>
<comment type="subcellular location">
    <subcellularLocation>
        <location evidence="1 8">Cell membrane</location>
        <topology evidence="1 8">Multi-pass membrane protein</topology>
    </subcellularLocation>
</comment>
<dbReference type="RefSeq" id="WP_062020752.1">
    <property type="nucleotide sequence ID" value="NZ_BEWO01000035.1"/>
</dbReference>
<dbReference type="PANTHER" id="PTHR30269">
    <property type="entry name" value="TRANSMEMBRANE PROTEIN YFCA"/>
    <property type="match status" value="1"/>
</dbReference>
<reference evidence="10" key="1">
    <citation type="journal article" date="2019" name="Int. J. Syst. Evol. Microbiol.">
        <title>The Global Catalogue of Microorganisms (GCM) 10K type strain sequencing project: providing services to taxonomists for standard genome sequencing and annotation.</title>
        <authorList>
            <consortium name="The Broad Institute Genomics Platform"/>
            <consortium name="The Broad Institute Genome Sequencing Center for Infectious Disease"/>
            <person name="Wu L."/>
            <person name="Ma J."/>
        </authorList>
    </citation>
    <scope>NUCLEOTIDE SEQUENCE [LARGE SCALE GENOMIC DNA]</scope>
    <source>
        <strain evidence="10">NBRC 3271</strain>
    </source>
</reference>
<keyword evidence="4 8" id="KW-1003">Cell membrane</keyword>
<sequence length="336" mass="36431">MLGFVALFVVASAAFSLSAVSGGGAGLIVMPLLGLLLPADHVPAALSIGTAVSSASRMALFFKVIRWQVVFLYVPMALPAAWAGILLLKQFQPAYLDLLLGLFLLSNLPLMLRPRKKSGISSKTSNSVWLPLIGALAGFISGFTGAVGLIFNGFYYRLGLRKEEIVATRAANDILLHIFKVVLYALYGLIDQATIKTGVVVAIAALASSWGMRLYLHHIPDYLFRQIGRGAAVVAGVAMVALAGRQILVQDRIVLYFNHTEKAVELAANWRQHKLSVEVENLTEVELRHSVLCRGVTCIENPKIQDMDTILHISLDRGIYIAKRIPSLGSGLITRT</sequence>
<feature type="transmembrane region" description="Helical" evidence="8">
    <location>
        <begin position="132"/>
        <end position="154"/>
    </location>
</feature>
<evidence type="ECO:0000256" key="1">
    <source>
        <dbReference type="ARBA" id="ARBA00004651"/>
    </source>
</evidence>
<feature type="transmembrane region" description="Helical" evidence="8">
    <location>
        <begin position="94"/>
        <end position="112"/>
    </location>
</feature>
<evidence type="ECO:0000256" key="6">
    <source>
        <dbReference type="ARBA" id="ARBA00022989"/>
    </source>
</evidence>
<accession>A0ABQ5WDL5</accession>
<evidence type="ECO:0000313" key="9">
    <source>
        <dbReference type="EMBL" id="GLQ58217.1"/>
    </source>
</evidence>
<dbReference type="PANTHER" id="PTHR30269:SF37">
    <property type="entry name" value="MEMBRANE TRANSPORTER PROTEIN"/>
    <property type="match status" value="1"/>
</dbReference>
<keyword evidence="6 8" id="KW-1133">Transmembrane helix</keyword>
<evidence type="ECO:0000256" key="2">
    <source>
        <dbReference type="ARBA" id="ARBA00009142"/>
    </source>
</evidence>
<dbReference type="Proteomes" id="UP001156613">
    <property type="component" value="Unassembled WGS sequence"/>
</dbReference>
<dbReference type="InterPro" id="IPR002781">
    <property type="entry name" value="TM_pro_TauE-like"/>
</dbReference>
<organism evidence="9 10">
    <name type="scientific">Gluconobacter japonicus</name>
    <dbReference type="NCBI Taxonomy" id="376620"/>
    <lineage>
        <taxon>Bacteria</taxon>
        <taxon>Pseudomonadati</taxon>
        <taxon>Pseudomonadota</taxon>
        <taxon>Alphaproteobacteria</taxon>
        <taxon>Acetobacterales</taxon>
        <taxon>Acetobacteraceae</taxon>
        <taxon>Gluconobacter</taxon>
    </lineage>
</organism>
<evidence type="ECO:0000313" key="10">
    <source>
        <dbReference type="Proteomes" id="UP001156613"/>
    </source>
</evidence>
<dbReference type="Pfam" id="PF01925">
    <property type="entry name" value="TauE"/>
    <property type="match status" value="1"/>
</dbReference>
<keyword evidence="10" id="KW-1185">Reference proteome</keyword>
<dbReference type="InterPro" id="IPR052017">
    <property type="entry name" value="TSUP"/>
</dbReference>
<gene>
    <name evidence="9" type="ORF">GCM10010937_00170</name>
</gene>
<comment type="caution">
    <text evidence="9">The sequence shown here is derived from an EMBL/GenBank/DDBJ whole genome shotgun (WGS) entry which is preliminary data.</text>
</comment>
<evidence type="ECO:0000256" key="7">
    <source>
        <dbReference type="ARBA" id="ARBA00023136"/>
    </source>
</evidence>
<name>A0ABQ5WDL5_GLUJA</name>
<evidence type="ECO:0000256" key="5">
    <source>
        <dbReference type="ARBA" id="ARBA00022692"/>
    </source>
</evidence>
<evidence type="ECO:0000256" key="3">
    <source>
        <dbReference type="ARBA" id="ARBA00022448"/>
    </source>
</evidence>
<protein>
    <recommendedName>
        <fullName evidence="8">Probable membrane transporter protein</fullName>
    </recommendedName>
</protein>
<keyword evidence="7 8" id="KW-0472">Membrane</keyword>
<keyword evidence="5 8" id="KW-0812">Transmembrane</keyword>